<accession>A0A1T5DAW5</accession>
<dbReference type="Pfam" id="PF08240">
    <property type="entry name" value="ADH_N"/>
    <property type="match status" value="1"/>
</dbReference>
<dbReference type="SUPFAM" id="SSF50129">
    <property type="entry name" value="GroES-like"/>
    <property type="match status" value="1"/>
</dbReference>
<dbReference type="CDD" id="cd08283">
    <property type="entry name" value="FDH_like_1"/>
    <property type="match status" value="1"/>
</dbReference>
<dbReference type="Proteomes" id="UP000190541">
    <property type="component" value="Unassembled WGS sequence"/>
</dbReference>
<dbReference type="GO" id="GO:0016616">
    <property type="term" value="F:oxidoreductase activity, acting on the CH-OH group of donors, NAD or NADP as acceptor"/>
    <property type="evidence" value="ECO:0007669"/>
    <property type="project" value="UniProtKB-ARBA"/>
</dbReference>
<evidence type="ECO:0000313" key="8">
    <source>
        <dbReference type="Proteomes" id="UP000190541"/>
    </source>
</evidence>
<evidence type="ECO:0000256" key="5">
    <source>
        <dbReference type="RuleBase" id="RU361277"/>
    </source>
</evidence>
<keyword evidence="4" id="KW-0560">Oxidoreductase</keyword>
<evidence type="ECO:0000256" key="3">
    <source>
        <dbReference type="ARBA" id="ARBA00022833"/>
    </source>
</evidence>
<sequence>MKALCWNGVKDLKVEKVDDPKILNERDAIVKVTMSSVCGSDLHLINGFVPSMQAGDILGHEFIGEIVEVGPEVRQLAVGDRVVVVSIIGCGECEYCKDELWSLCDNSNPNGILQKKVFQYPTAGIFGYSHLFGGYAGSHAEYIRVPFADHGAFKIPDDIPDEKAVFVSDGVPTGYMAAEMADIKPGDVVAVWGAGGVGQMAIQAAYHLGAERVIAIDSVDYRLAAAATHSKAEVINYRDADVLDVLKESTGGRGPDCCIDAVGMEANSTGIEHYYDRTKQFLKLETDRPAVLRQAIAACRKGGTVSVVGVYAGFADKIPLGLFLNKGLTMRGGQMHGQRYVPLLFELIREGRIDPAFMLTHPTPLRDGPKAYELFNGRTDGCMRAVIMPQQATEHIAGAPSLINIVDKENAVGLPVCE</sequence>
<dbReference type="PANTHER" id="PTHR42813:SF2">
    <property type="entry name" value="DEHYDROGENASE, ZINC-CONTAINING, PUTATIVE (AFU_ORTHOLOGUE AFUA_2G02810)-RELATED"/>
    <property type="match status" value="1"/>
</dbReference>
<proteinExistence type="inferred from homology"/>
<feature type="domain" description="Enoyl reductase (ER)" evidence="6">
    <location>
        <begin position="8"/>
        <end position="387"/>
    </location>
</feature>
<dbReference type="OrthoDB" id="9787435at2"/>
<keyword evidence="2 5" id="KW-0479">Metal-binding</keyword>
<evidence type="ECO:0000259" key="6">
    <source>
        <dbReference type="SMART" id="SM00829"/>
    </source>
</evidence>
<dbReference type="InterPro" id="IPR013149">
    <property type="entry name" value="ADH-like_C"/>
</dbReference>
<evidence type="ECO:0000313" key="7">
    <source>
        <dbReference type="EMBL" id="SKB68809.1"/>
    </source>
</evidence>
<keyword evidence="3 5" id="KW-0862">Zinc</keyword>
<name>A0A1T5DAW5_9SPHI</name>
<dbReference type="InterPro" id="IPR002328">
    <property type="entry name" value="ADH_Zn_CS"/>
</dbReference>
<reference evidence="7 8" key="1">
    <citation type="submission" date="2017-02" db="EMBL/GenBank/DDBJ databases">
        <authorList>
            <person name="Peterson S.W."/>
        </authorList>
    </citation>
    <scope>NUCLEOTIDE SEQUENCE [LARGE SCALE GENOMIC DNA]</scope>
    <source>
        <strain evidence="7 8">DSM 22899</strain>
    </source>
</reference>
<dbReference type="RefSeq" id="WP_079717342.1">
    <property type="nucleotide sequence ID" value="NZ_FUYS01000006.1"/>
</dbReference>
<gene>
    <name evidence="7" type="ORF">SAMN05660226_02661</name>
</gene>
<comment type="similarity">
    <text evidence="5">Belongs to the zinc-containing alcohol dehydrogenase family.</text>
</comment>
<dbReference type="PANTHER" id="PTHR42813">
    <property type="entry name" value="ZINC-TYPE ALCOHOL DEHYDROGENASE-LIKE"/>
    <property type="match status" value="1"/>
</dbReference>
<dbReference type="EMBL" id="FUYS01000006">
    <property type="protein sequence ID" value="SKB68809.1"/>
    <property type="molecule type" value="Genomic_DNA"/>
</dbReference>
<evidence type="ECO:0000256" key="1">
    <source>
        <dbReference type="ARBA" id="ARBA00001947"/>
    </source>
</evidence>
<organism evidence="7 8">
    <name type="scientific">Parapedobacter luteus</name>
    <dbReference type="NCBI Taxonomy" id="623280"/>
    <lineage>
        <taxon>Bacteria</taxon>
        <taxon>Pseudomonadati</taxon>
        <taxon>Bacteroidota</taxon>
        <taxon>Sphingobacteriia</taxon>
        <taxon>Sphingobacteriales</taxon>
        <taxon>Sphingobacteriaceae</taxon>
        <taxon>Parapedobacter</taxon>
    </lineage>
</organism>
<comment type="cofactor">
    <cofactor evidence="1 5">
        <name>Zn(2+)</name>
        <dbReference type="ChEBI" id="CHEBI:29105"/>
    </cofactor>
</comment>
<protein>
    <submittedName>
        <fullName evidence="7">Threonine dehydrogenase</fullName>
    </submittedName>
</protein>
<dbReference type="InterPro" id="IPR013154">
    <property type="entry name" value="ADH-like_N"/>
</dbReference>
<dbReference type="AlphaFoldDB" id="A0A1T5DAW5"/>
<keyword evidence="8" id="KW-1185">Reference proteome</keyword>
<dbReference type="InterPro" id="IPR036291">
    <property type="entry name" value="NAD(P)-bd_dom_sf"/>
</dbReference>
<evidence type="ECO:0000256" key="4">
    <source>
        <dbReference type="ARBA" id="ARBA00023002"/>
    </source>
</evidence>
<dbReference type="Pfam" id="PF00107">
    <property type="entry name" value="ADH_zinc_N"/>
    <property type="match status" value="1"/>
</dbReference>
<dbReference type="Gene3D" id="3.40.50.720">
    <property type="entry name" value="NAD(P)-binding Rossmann-like Domain"/>
    <property type="match status" value="1"/>
</dbReference>
<dbReference type="Gene3D" id="3.90.180.10">
    <property type="entry name" value="Medium-chain alcohol dehydrogenases, catalytic domain"/>
    <property type="match status" value="1"/>
</dbReference>
<dbReference type="PROSITE" id="PS00059">
    <property type="entry name" value="ADH_ZINC"/>
    <property type="match status" value="1"/>
</dbReference>
<dbReference type="SMART" id="SM00829">
    <property type="entry name" value="PKS_ER"/>
    <property type="match status" value="1"/>
</dbReference>
<dbReference type="InterPro" id="IPR011032">
    <property type="entry name" value="GroES-like_sf"/>
</dbReference>
<evidence type="ECO:0000256" key="2">
    <source>
        <dbReference type="ARBA" id="ARBA00022723"/>
    </source>
</evidence>
<dbReference type="GO" id="GO:0008270">
    <property type="term" value="F:zinc ion binding"/>
    <property type="evidence" value="ECO:0007669"/>
    <property type="project" value="InterPro"/>
</dbReference>
<dbReference type="InterPro" id="IPR020843">
    <property type="entry name" value="ER"/>
</dbReference>
<dbReference type="SUPFAM" id="SSF51735">
    <property type="entry name" value="NAD(P)-binding Rossmann-fold domains"/>
    <property type="match status" value="1"/>
</dbReference>
<dbReference type="STRING" id="623280.SAMN05660226_02661"/>